<protein>
    <submittedName>
        <fullName evidence="2">Oxidoreductase</fullName>
    </submittedName>
</protein>
<dbReference type="RefSeq" id="WP_139571227.1">
    <property type="nucleotide sequence ID" value="NZ_JARBEW010000003.1"/>
</dbReference>
<evidence type="ECO:0000313" key="2">
    <source>
        <dbReference type="EMBL" id="TNK89850.1"/>
    </source>
</evidence>
<dbReference type="InterPro" id="IPR036291">
    <property type="entry name" value="NAD(P)-bd_dom_sf"/>
</dbReference>
<feature type="domain" description="Gfo/Idh/MocA-like oxidoreductase N-terminal" evidence="1">
    <location>
        <begin position="2"/>
        <end position="110"/>
    </location>
</feature>
<organism evidence="2 3">
    <name type="scientific">Fructilactobacillus sanfranciscensis</name>
    <name type="common">Lactobacillus sanfranciscensis</name>
    <dbReference type="NCBI Taxonomy" id="1625"/>
    <lineage>
        <taxon>Bacteria</taxon>
        <taxon>Bacillati</taxon>
        <taxon>Bacillota</taxon>
        <taxon>Bacilli</taxon>
        <taxon>Lactobacillales</taxon>
        <taxon>Lactobacillaceae</taxon>
        <taxon>Fructilactobacillus</taxon>
    </lineage>
</organism>
<dbReference type="EMBL" id="QFCR01000032">
    <property type="protein sequence ID" value="TNK89850.1"/>
    <property type="molecule type" value="Genomic_DNA"/>
</dbReference>
<gene>
    <name evidence="2" type="ORF">DID87_06620</name>
</gene>
<dbReference type="PANTHER" id="PTHR43054">
    <property type="match status" value="1"/>
</dbReference>
<dbReference type="Proteomes" id="UP000313312">
    <property type="component" value="Unassembled WGS sequence"/>
</dbReference>
<accession>A0A5C4TJ81</accession>
<dbReference type="Pfam" id="PF01408">
    <property type="entry name" value="GFO_IDH_MocA"/>
    <property type="match status" value="1"/>
</dbReference>
<dbReference type="GO" id="GO:0000166">
    <property type="term" value="F:nucleotide binding"/>
    <property type="evidence" value="ECO:0007669"/>
    <property type="project" value="InterPro"/>
</dbReference>
<evidence type="ECO:0000259" key="1">
    <source>
        <dbReference type="Pfam" id="PF01408"/>
    </source>
</evidence>
<dbReference type="Gene3D" id="3.40.50.720">
    <property type="entry name" value="NAD(P)-binding Rossmann-like Domain"/>
    <property type="match status" value="1"/>
</dbReference>
<comment type="caution">
    <text evidence="2">The sequence shown here is derived from an EMBL/GenBank/DDBJ whole genome shotgun (WGS) entry which is preliminary data.</text>
</comment>
<dbReference type="SUPFAM" id="SSF51735">
    <property type="entry name" value="NAD(P)-binding Rossmann-fold domains"/>
    <property type="match status" value="1"/>
</dbReference>
<proteinExistence type="predicted"/>
<evidence type="ECO:0000313" key="3">
    <source>
        <dbReference type="Proteomes" id="UP000313312"/>
    </source>
</evidence>
<dbReference type="InterPro" id="IPR000683">
    <property type="entry name" value="Gfo/Idh/MocA-like_OxRdtase_N"/>
</dbReference>
<name>A0A5C4TJ81_FRUSA</name>
<dbReference type="Gene3D" id="3.30.360.10">
    <property type="entry name" value="Dihydrodipicolinate Reductase, domain 2"/>
    <property type="match status" value="1"/>
</dbReference>
<dbReference type="SUPFAM" id="SSF55347">
    <property type="entry name" value="Glyceraldehyde-3-phosphate dehydrogenase-like, C-terminal domain"/>
    <property type="match status" value="1"/>
</dbReference>
<sequence>MIKIGTIGTNWITQRMVEAATATGEYELAAVYSRHEDTGKAFAEKNHCQQVYCSLNDFMSSDQFDTVYIASPNVFHFAQVLEAIQHDKNVIVEKPAFMNPRQMQRVLDELTLHPQVRLFEAARNVHMPAFKAVQKTLAKVHQLAGADFVFSQYSSRYDLVLAGETPNVFNFKFAGGALADLGIYPLYDAIGLFGLPIKQIYYPTMIATGADGKGTAILHYADYDITLNFSKISSSKHESEIYAGRDIIAIDNGGEFTEVKLITPDETKVISPKYVKNPMIPEMTDFANVLNHHDNPEIQRQYQAWLQLMQQVNETLNNLAVSAGIHYPDQFKE</sequence>
<dbReference type="PANTHER" id="PTHR43054:SF1">
    <property type="entry name" value="SCYLLO-INOSITOL 2-DEHYDROGENASE (NADP(+)) IOLU"/>
    <property type="match status" value="1"/>
</dbReference>
<dbReference type="AlphaFoldDB" id="A0A5C4TJ81"/>
<reference evidence="2 3" key="1">
    <citation type="submission" date="2018-05" db="EMBL/GenBank/DDBJ databases">
        <title>Lactobacillus sanfranciscensis Ah4 draft denome sequence.</title>
        <authorList>
            <person name="Zhang G."/>
        </authorList>
    </citation>
    <scope>NUCLEOTIDE SEQUENCE [LARGE SCALE GENOMIC DNA]</scope>
    <source>
        <strain evidence="2 3">Ah4</strain>
    </source>
</reference>